<gene>
    <name evidence="2" type="ORF">PV327_000802</name>
</gene>
<dbReference type="GO" id="GO:0044528">
    <property type="term" value="P:regulation of mitochondrial mRNA stability"/>
    <property type="evidence" value="ECO:0007669"/>
    <property type="project" value="InterPro"/>
</dbReference>
<dbReference type="PROSITE" id="PS51286">
    <property type="entry name" value="RAP"/>
    <property type="match status" value="1"/>
</dbReference>
<dbReference type="InterPro" id="IPR010622">
    <property type="entry name" value="FAST_Leu-rich"/>
</dbReference>
<keyword evidence="3" id="KW-1185">Reference proteome</keyword>
<accession>A0AA39G701</accession>
<dbReference type="InterPro" id="IPR013579">
    <property type="entry name" value="FAST_2"/>
</dbReference>
<comment type="caution">
    <text evidence="2">The sequence shown here is derived from an EMBL/GenBank/DDBJ whole genome shotgun (WGS) entry which is preliminary data.</text>
</comment>
<evidence type="ECO:0000313" key="3">
    <source>
        <dbReference type="Proteomes" id="UP001168972"/>
    </source>
</evidence>
<evidence type="ECO:0000313" key="2">
    <source>
        <dbReference type="EMBL" id="KAK0182692.1"/>
    </source>
</evidence>
<dbReference type="EMBL" id="JAQQBR010000001">
    <property type="protein sequence ID" value="KAK0182692.1"/>
    <property type="molecule type" value="Genomic_DNA"/>
</dbReference>
<feature type="domain" description="RAP" evidence="1">
    <location>
        <begin position="481"/>
        <end position="539"/>
    </location>
</feature>
<name>A0AA39G701_MICHY</name>
<dbReference type="Pfam" id="PF08368">
    <property type="entry name" value="FAST_2"/>
    <property type="match status" value="1"/>
</dbReference>
<protein>
    <recommendedName>
        <fullName evidence="1">RAP domain-containing protein</fullName>
    </recommendedName>
</protein>
<reference evidence="2" key="1">
    <citation type="journal article" date="2023" name="bioRxiv">
        <title>Scaffold-level genome assemblies of two parasitoid biocontrol wasps reveal the parthenogenesis mechanism and an associated novel virus.</title>
        <authorList>
            <person name="Inwood S."/>
            <person name="Skelly J."/>
            <person name="Guhlin J."/>
            <person name="Harrop T."/>
            <person name="Goldson S."/>
            <person name="Dearden P."/>
        </authorList>
    </citation>
    <scope>NUCLEOTIDE SEQUENCE</scope>
    <source>
        <strain evidence="2">Lincoln</strain>
        <tissue evidence="2">Whole body</tissue>
    </source>
</reference>
<dbReference type="Proteomes" id="UP001168972">
    <property type="component" value="Unassembled WGS sequence"/>
</dbReference>
<dbReference type="Pfam" id="PF06743">
    <property type="entry name" value="FAST_1"/>
    <property type="match status" value="1"/>
</dbReference>
<reference evidence="2" key="2">
    <citation type="submission" date="2023-03" db="EMBL/GenBank/DDBJ databases">
        <authorList>
            <person name="Inwood S.N."/>
            <person name="Skelly J.G."/>
            <person name="Guhlin J."/>
            <person name="Harrop T.W.R."/>
            <person name="Goldson S.G."/>
            <person name="Dearden P.K."/>
        </authorList>
    </citation>
    <scope>NUCLEOTIDE SEQUENCE</scope>
    <source>
        <strain evidence="2">Lincoln</strain>
        <tissue evidence="2">Whole body</tissue>
    </source>
</reference>
<dbReference type="AlphaFoldDB" id="A0AA39G701"/>
<dbReference type="SMART" id="SM00952">
    <property type="entry name" value="RAP"/>
    <property type="match status" value="1"/>
</dbReference>
<organism evidence="2 3">
    <name type="scientific">Microctonus hyperodae</name>
    <name type="common">Parasitoid wasp</name>
    <dbReference type="NCBI Taxonomy" id="165561"/>
    <lineage>
        <taxon>Eukaryota</taxon>
        <taxon>Metazoa</taxon>
        <taxon>Ecdysozoa</taxon>
        <taxon>Arthropoda</taxon>
        <taxon>Hexapoda</taxon>
        <taxon>Insecta</taxon>
        <taxon>Pterygota</taxon>
        <taxon>Neoptera</taxon>
        <taxon>Endopterygota</taxon>
        <taxon>Hymenoptera</taxon>
        <taxon>Apocrita</taxon>
        <taxon>Ichneumonoidea</taxon>
        <taxon>Braconidae</taxon>
        <taxon>Euphorinae</taxon>
        <taxon>Microctonus</taxon>
    </lineage>
</organism>
<proteinExistence type="predicted"/>
<evidence type="ECO:0000259" key="1">
    <source>
        <dbReference type="PROSITE" id="PS51286"/>
    </source>
</evidence>
<dbReference type="InterPro" id="IPR013584">
    <property type="entry name" value="RAP"/>
</dbReference>
<sequence>MLKLIGTLRNGSSRLGSRTSTWCIPNHQIVSTCSSVATASQINNDKVTEPKSEDATNMRAKAKHSRINLIFETLSQDKNFAGISKSNELKMVEELLGFVDKKDINFKQAIGAIDTLRKWVENGKIKFKDFEKNPKYEKLCRIVGQSVNNYKGMNFNKKNRYDSMDASQSYELSQLRESYSNMRTISVDQAIKVLSGLATKQRRIKPMLLAIAANIQQSKRALSIKNIADILYSMACLNFPDQVLLQKLCKDLELSLHAVNQSPIIGSILTSFGMLRYRNDEILNMISEWILKSKDILRTQDLCALLMTLATVGFTPNNFETLNKDLVSTLSETDMIKSSEWLDVVWALTVLDQVTPEQLQSVLNTGFIEKLADPTEIPHVKKHKLLNINAAAKFLLKNYSGPFLPPDSSVFDSLLVKSKDKQIFVKAITDALTNLFPSREHFRINIDNGIGFLLDVEFFMNDKCAPLSIEKIPKDTNALRIGIVANYYHDYCIDEQNLLGPVLLHYRLLQAKGYRLLDISHQDFHTDDKLLKRITYINDRIKSIVK</sequence>